<protein>
    <recommendedName>
        <fullName evidence="7">Acyl-CoA thioesterase 2</fullName>
        <ecNumber evidence="5">3.1.2.20</ecNumber>
    </recommendedName>
    <alternativeName>
        <fullName evidence="8">Thioesterase II</fullName>
    </alternativeName>
</protein>
<dbReference type="InterPro" id="IPR003703">
    <property type="entry name" value="Acyl_CoA_thio"/>
</dbReference>
<evidence type="ECO:0000313" key="12">
    <source>
        <dbReference type="Proteomes" id="UP000439113"/>
    </source>
</evidence>
<proteinExistence type="inferred from homology"/>
<reference evidence="11 12" key="1">
    <citation type="submission" date="2019-11" db="EMBL/GenBank/DDBJ databases">
        <title>Whole-genome sequence of a Rhodoblastus acidophilus DSM 142.</title>
        <authorList>
            <person name="Kyndt J.A."/>
            <person name="Meyer T.E."/>
        </authorList>
    </citation>
    <scope>NUCLEOTIDE SEQUENCE [LARGE SCALE GENOMIC DNA]</scope>
    <source>
        <strain evidence="11 12">DSM 142</strain>
    </source>
</reference>
<evidence type="ECO:0000256" key="1">
    <source>
        <dbReference type="ARBA" id="ARBA00006538"/>
    </source>
</evidence>
<dbReference type="InterPro" id="IPR042171">
    <property type="entry name" value="Acyl-CoA_hotdog"/>
</dbReference>
<dbReference type="NCBIfam" id="TIGR00189">
    <property type="entry name" value="tesB"/>
    <property type="match status" value="1"/>
</dbReference>
<dbReference type="GO" id="GO:0009062">
    <property type="term" value="P:fatty acid catabolic process"/>
    <property type="evidence" value="ECO:0007669"/>
    <property type="project" value="TreeGrafter"/>
</dbReference>
<dbReference type="Proteomes" id="UP000439113">
    <property type="component" value="Unassembled WGS sequence"/>
</dbReference>
<dbReference type="PANTHER" id="PTHR11066:SF34">
    <property type="entry name" value="ACYL-COENZYME A THIOESTERASE 8"/>
    <property type="match status" value="1"/>
</dbReference>
<dbReference type="PANTHER" id="PTHR11066">
    <property type="entry name" value="ACYL-COA THIOESTERASE"/>
    <property type="match status" value="1"/>
</dbReference>
<dbReference type="FunFam" id="2.40.160.210:FF:000001">
    <property type="entry name" value="Acyl-CoA thioesterase II"/>
    <property type="match status" value="1"/>
</dbReference>
<dbReference type="GO" id="GO:0006637">
    <property type="term" value="P:acyl-CoA metabolic process"/>
    <property type="evidence" value="ECO:0007669"/>
    <property type="project" value="InterPro"/>
</dbReference>
<gene>
    <name evidence="11" type="primary">tesB</name>
    <name evidence="11" type="ORF">GJ654_11110</name>
</gene>
<dbReference type="AlphaFoldDB" id="A0A6N8DRU3"/>
<keyword evidence="4" id="KW-0443">Lipid metabolism</keyword>
<feature type="domain" description="Acyl-CoA thioesterase-like N-terminal HotDog" evidence="10">
    <location>
        <begin position="30"/>
        <end position="107"/>
    </location>
</feature>
<evidence type="ECO:0000256" key="4">
    <source>
        <dbReference type="ARBA" id="ARBA00023098"/>
    </source>
</evidence>
<evidence type="ECO:0000256" key="8">
    <source>
        <dbReference type="ARBA" id="ARBA00079653"/>
    </source>
</evidence>
<dbReference type="Pfam" id="PF02551">
    <property type="entry name" value="Acyl_CoA_thio"/>
    <property type="match status" value="1"/>
</dbReference>
<dbReference type="RefSeq" id="WP_155446224.1">
    <property type="nucleotide sequence ID" value="NZ_JAOQNR010000009.1"/>
</dbReference>
<dbReference type="EC" id="3.1.2.20" evidence="5"/>
<evidence type="ECO:0000256" key="7">
    <source>
        <dbReference type="ARBA" id="ARBA00071120"/>
    </source>
</evidence>
<dbReference type="GO" id="GO:0047617">
    <property type="term" value="F:fatty acyl-CoA hydrolase activity"/>
    <property type="evidence" value="ECO:0007669"/>
    <property type="project" value="UniProtKB-EC"/>
</dbReference>
<comment type="caution">
    <text evidence="11">The sequence shown here is derived from an EMBL/GenBank/DDBJ whole genome shotgun (WGS) entry which is preliminary data.</text>
</comment>
<evidence type="ECO:0000259" key="9">
    <source>
        <dbReference type="Pfam" id="PF02551"/>
    </source>
</evidence>
<feature type="domain" description="Acyl-CoA thioesterase 2 C-terminal" evidence="9">
    <location>
        <begin position="151"/>
        <end position="281"/>
    </location>
</feature>
<evidence type="ECO:0000256" key="2">
    <source>
        <dbReference type="ARBA" id="ARBA00011881"/>
    </source>
</evidence>
<evidence type="ECO:0000256" key="3">
    <source>
        <dbReference type="ARBA" id="ARBA00022801"/>
    </source>
</evidence>
<comment type="subunit">
    <text evidence="2">Homotetramer.</text>
</comment>
<keyword evidence="3" id="KW-0378">Hydrolase</keyword>
<dbReference type="OrthoDB" id="9781019at2"/>
<dbReference type="InterPro" id="IPR049449">
    <property type="entry name" value="TesB_ACOT8-like_N"/>
</dbReference>
<dbReference type="Gene3D" id="2.40.160.210">
    <property type="entry name" value="Acyl-CoA thioesterase, double hotdog domain"/>
    <property type="match status" value="1"/>
</dbReference>
<evidence type="ECO:0000256" key="6">
    <source>
        <dbReference type="ARBA" id="ARBA00050943"/>
    </source>
</evidence>
<dbReference type="InterPro" id="IPR025652">
    <property type="entry name" value="TesB_C"/>
</dbReference>
<dbReference type="InterPro" id="IPR029069">
    <property type="entry name" value="HotDog_dom_sf"/>
</dbReference>
<dbReference type="CDD" id="cd03445">
    <property type="entry name" value="Thioesterase_II_repeat2"/>
    <property type="match status" value="1"/>
</dbReference>
<evidence type="ECO:0000256" key="5">
    <source>
        <dbReference type="ARBA" id="ARBA00038894"/>
    </source>
</evidence>
<name>A0A6N8DRU3_RHOAC</name>
<comment type="similarity">
    <text evidence="1">Belongs to the C/M/P thioester hydrolase family.</text>
</comment>
<evidence type="ECO:0000313" key="11">
    <source>
        <dbReference type="EMBL" id="MTV31544.1"/>
    </source>
</evidence>
<dbReference type="Pfam" id="PF13622">
    <property type="entry name" value="4HBT_3"/>
    <property type="match status" value="1"/>
</dbReference>
<organism evidence="11 12">
    <name type="scientific">Rhodoblastus acidophilus</name>
    <name type="common">Rhodopseudomonas acidophila</name>
    <dbReference type="NCBI Taxonomy" id="1074"/>
    <lineage>
        <taxon>Bacteria</taxon>
        <taxon>Pseudomonadati</taxon>
        <taxon>Pseudomonadota</taxon>
        <taxon>Alphaproteobacteria</taxon>
        <taxon>Hyphomicrobiales</taxon>
        <taxon>Rhodoblastaceae</taxon>
        <taxon>Rhodoblastus</taxon>
    </lineage>
</organism>
<dbReference type="EMBL" id="WNKS01000008">
    <property type="protein sequence ID" value="MTV31544.1"/>
    <property type="molecule type" value="Genomic_DNA"/>
</dbReference>
<evidence type="ECO:0000259" key="10">
    <source>
        <dbReference type="Pfam" id="PF13622"/>
    </source>
</evidence>
<dbReference type="SUPFAM" id="SSF54637">
    <property type="entry name" value="Thioesterase/thiol ester dehydrase-isomerase"/>
    <property type="match status" value="2"/>
</dbReference>
<sequence>MARAVDELLEILDLEKIEENLFRGRSPQVGWQRVFGGLVIAQALVAAQRTAPQAPAHSLHGYFLLGGDPSTPIVYQVDRIRDGRSFATRRCQAIQHGRVIFSMAASFFNAEDGLEHAFSPPDVPAPENLPDESDFLARYGAQMPEPVRRYFQRERPIEMRPVDPGRYISRGKQDDPVQKVWVRATALLPDDPALHRATLAYFSDMTLLDTSLIAHGRSVFHPDIQAASLDHALWMHRPFRADEWMLYVQDSPNARGGLGFSRGALYSRDGALIASVAQEGLIRLRRDPAPGLGQW</sequence>
<accession>A0A6N8DRU3</accession>
<comment type="catalytic activity">
    <reaction evidence="6">
        <text>a fatty acyl-CoA + H2O = a fatty acid + CoA + H(+)</text>
        <dbReference type="Rhea" id="RHEA:16781"/>
        <dbReference type="ChEBI" id="CHEBI:15377"/>
        <dbReference type="ChEBI" id="CHEBI:15378"/>
        <dbReference type="ChEBI" id="CHEBI:28868"/>
        <dbReference type="ChEBI" id="CHEBI:57287"/>
        <dbReference type="ChEBI" id="CHEBI:77636"/>
        <dbReference type="EC" id="3.1.2.20"/>
    </reaction>
    <physiologicalReaction direction="left-to-right" evidence="6">
        <dbReference type="Rhea" id="RHEA:16782"/>
    </physiologicalReaction>
</comment>
<dbReference type="CDD" id="cd03444">
    <property type="entry name" value="Thioesterase_II_repeat1"/>
    <property type="match status" value="1"/>
</dbReference>